<sequence>NIFYESILMPPLSENKTESKQNSRIVRVRDLPIYYDAETAGTYRRASQTNDDDQSKVNNNNNWLYSFVSQMRQSIQQTWNNNKELRLRIIRGVETGEAHAKVGIFSIATIDYIHDDGTLLPKVGVITIAGLGGLLLGQKGGPIRKTFYSSVAGIVALSACYPKQSANVLDQVYIRIKNQSKNLFDDGTGSNLPLVLQNKHRVFHTTKTKNESTITIKGDYGQGTPGDQHFYTTRGTTSVDAEKKM</sequence>
<dbReference type="PANTHER" id="PTHR14564">
    <property type="entry name" value="MICOS COMPLEX SUBUNIT MIC26 / MIC27 FAMILY MEMBER"/>
    <property type="match status" value="1"/>
</dbReference>
<comment type="subunit">
    <text evidence="7">Component of the mitochondrial contact site and cristae organizing system (MICOS) complex.</text>
</comment>
<evidence type="ECO:0000256" key="1">
    <source>
        <dbReference type="ARBA" id="ARBA00004325"/>
    </source>
</evidence>
<evidence type="ECO:0000256" key="3">
    <source>
        <dbReference type="ARBA" id="ARBA00022692"/>
    </source>
</evidence>
<reference evidence="8" key="1">
    <citation type="submission" date="2021-02" db="EMBL/GenBank/DDBJ databases">
        <authorList>
            <person name="Nowell W R."/>
        </authorList>
    </citation>
    <scope>NUCLEOTIDE SEQUENCE</scope>
</reference>
<keyword evidence="5 7" id="KW-0496">Mitochondrion</keyword>
<comment type="caution">
    <text evidence="8">The sequence shown here is derived from an EMBL/GenBank/DDBJ whole genome shotgun (WGS) entry which is preliminary data.</text>
</comment>
<dbReference type="InterPro" id="IPR033182">
    <property type="entry name" value="MIC26/MIC27_animal"/>
</dbReference>
<evidence type="ECO:0000256" key="7">
    <source>
        <dbReference type="RuleBase" id="RU363021"/>
    </source>
</evidence>
<evidence type="ECO:0000256" key="6">
    <source>
        <dbReference type="ARBA" id="ARBA00023136"/>
    </source>
</evidence>
<dbReference type="AlphaFoldDB" id="A0A8S2M654"/>
<name>A0A8S2M654_9BILA</name>
<dbReference type="InterPro" id="IPR019166">
    <property type="entry name" value="MIC26/MIC27"/>
</dbReference>
<comment type="subcellular location">
    <subcellularLocation>
        <location evidence="7">Mitochondrion inner membrane</location>
    </subcellularLocation>
    <subcellularLocation>
        <location evidence="1">Mitochondrion membrane</location>
    </subcellularLocation>
</comment>
<accession>A0A8S2M654</accession>
<evidence type="ECO:0000256" key="5">
    <source>
        <dbReference type="ARBA" id="ARBA00023128"/>
    </source>
</evidence>
<organism evidence="8 9">
    <name type="scientific">Rotaria magnacalcarata</name>
    <dbReference type="NCBI Taxonomy" id="392030"/>
    <lineage>
        <taxon>Eukaryota</taxon>
        <taxon>Metazoa</taxon>
        <taxon>Spiralia</taxon>
        <taxon>Gnathifera</taxon>
        <taxon>Rotifera</taxon>
        <taxon>Eurotatoria</taxon>
        <taxon>Bdelloidea</taxon>
        <taxon>Philodinida</taxon>
        <taxon>Philodinidae</taxon>
        <taxon>Rotaria</taxon>
    </lineage>
</organism>
<keyword evidence="4" id="KW-1133">Transmembrane helix</keyword>
<comment type="similarity">
    <text evidence="2">Belongs to the apolipoprotein O/MICOS complex subunit Mic27 family.</text>
</comment>
<keyword evidence="6" id="KW-0472">Membrane</keyword>
<comment type="function">
    <text evidence="7">Component of the MICOS complex, a large protein complex of the mitochondrial inner membrane that plays crucial roles in the maintenance of crista junctions, inner membrane architecture, and formation of contact sites to the outer membrane.</text>
</comment>
<gene>
    <name evidence="8" type="ORF">BYL167_LOCUS10493</name>
</gene>
<evidence type="ECO:0000256" key="4">
    <source>
        <dbReference type="ARBA" id="ARBA00022989"/>
    </source>
</evidence>
<evidence type="ECO:0000256" key="2">
    <source>
        <dbReference type="ARBA" id="ARBA00010904"/>
    </source>
</evidence>
<dbReference type="GO" id="GO:0042407">
    <property type="term" value="P:cristae formation"/>
    <property type="evidence" value="ECO:0007669"/>
    <property type="project" value="InterPro"/>
</dbReference>
<feature type="non-terminal residue" evidence="8">
    <location>
        <position position="1"/>
    </location>
</feature>
<evidence type="ECO:0000313" key="8">
    <source>
        <dbReference type="EMBL" id="CAF3940558.1"/>
    </source>
</evidence>
<dbReference type="Pfam" id="PF09769">
    <property type="entry name" value="ApoO"/>
    <property type="match status" value="1"/>
</dbReference>
<evidence type="ECO:0000313" key="9">
    <source>
        <dbReference type="Proteomes" id="UP000681967"/>
    </source>
</evidence>
<dbReference type="Proteomes" id="UP000681967">
    <property type="component" value="Unassembled WGS sequence"/>
</dbReference>
<keyword evidence="3" id="KW-0812">Transmembrane</keyword>
<protein>
    <recommendedName>
        <fullName evidence="7">MICOS complex subunit</fullName>
    </recommendedName>
</protein>
<dbReference type="EMBL" id="CAJOBH010003162">
    <property type="protein sequence ID" value="CAF3940558.1"/>
    <property type="molecule type" value="Genomic_DNA"/>
</dbReference>
<proteinExistence type="inferred from homology"/>
<dbReference type="GO" id="GO:0061617">
    <property type="term" value="C:MICOS complex"/>
    <property type="evidence" value="ECO:0007669"/>
    <property type="project" value="UniProtKB-UniRule"/>
</dbReference>
<keyword evidence="7" id="KW-0999">Mitochondrion inner membrane</keyword>